<protein>
    <recommendedName>
        <fullName evidence="2">Homoserine O-acetyltransferase</fullName>
        <shortName evidence="2">HAT</shortName>
        <ecNumber evidence="2">2.3.1.31</ecNumber>
    </recommendedName>
    <alternativeName>
        <fullName evidence="2">Homoserine transacetylase</fullName>
        <shortName evidence="2">HTA</shortName>
    </alternativeName>
</protein>
<dbReference type="GO" id="GO:0005737">
    <property type="term" value="C:cytoplasm"/>
    <property type="evidence" value="ECO:0007669"/>
    <property type="project" value="UniProtKB-SubCell"/>
</dbReference>
<comment type="similarity">
    <text evidence="2">Belongs to the AB hydrolase superfamily. MetX family.</text>
</comment>
<comment type="caution">
    <text evidence="5">The sequence shown here is derived from an EMBL/GenBank/DDBJ whole genome shotgun (WGS) entry which is preliminary data.</text>
</comment>
<dbReference type="InterPro" id="IPR000073">
    <property type="entry name" value="AB_hydrolase_1"/>
</dbReference>
<evidence type="ECO:0000313" key="6">
    <source>
        <dbReference type="Proteomes" id="UP000748108"/>
    </source>
</evidence>
<evidence type="ECO:0000259" key="4">
    <source>
        <dbReference type="Pfam" id="PF00561"/>
    </source>
</evidence>
<name>A0A947D3U8_HYDSH</name>
<dbReference type="PANTHER" id="PTHR32268">
    <property type="entry name" value="HOMOSERINE O-ACETYLTRANSFERASE"/>
    <property type="match status" value="1"/>
</dbReference>
<feature type="active site" description="Nucleophile" evidence="2 3">
    <location>
        <position position="145"/>
    </location>
</feature>
<comment type="pathway">
    <text evidence="2">Amino-acid biosynthesis; L-methionine biosynthesis via de novo pathway; O-acetyl-L-homoserine from L-homoserine: step 1/1.</text>
</comment>
<dbReference type="EC" id="2.3.1.31" evidence="2"/>
<dbReference type="PANTHER" id="PTHR32268:SF11">
    <property type="entry name" value="HOMOSERINE O-ACETYLTRANSFERASE"/>
    <property type="match status" value="1"/>
</dbReference>
<accession>A0A947D3U8</accession>
<dbReference type="EMBL" id="JAHHQF010000111">
    <property type="protein sequence ID" value="MBT9283561.1"/>
    <property type="molecule type" value="Genomic_DNA"/>
</dbReference>
<dbReference type="HAMAP" id="MF_00296">
    <property type="entry name" value="MetX_acyltransf"/>
    <property type="match status" value="1"/>
</dbReference>
<evidence type="ECO:0000256" key="1">
    <source>
        <dbReference type="ARBA" id="ARBA00022679"/>
    </source>
</evidence>
<gene>
    <name evidence="2" type="primary">metXA</name>
    <name evidence="5" type="ORF">KM312_13160</name>
</gene>
<keyword evidence="2 5" id="KW-0012">Acyltransferase</keyword>
<keyword evidence="2" id="KW-0486">Methionine biosynthesis</keyword>
<dbReference type="InterPro" id="IPR008220">
    <property type="entry name" value="HAT_MetX-like"/>
</dbReference>
<feature type="active site" evidence="2 3">
    <location>
        <position position="341"/>
    </location>
</feature>
<feature type="binding site" evidence="2">
    <location>
        <position position="342"/>
    </location>
    <ligand>
        <name>substrate</name>
    </ligand>
</feature>
<comment type="subunit">
    <text evidence="2">Homodimer.</text>
</comment>
<dbReference type="InterPro" id="IPR029058">
    <property type="entry name" value="AB_hydrolase_fold"/>
</dbReference>
<comment type="caution">
    <text evidence="2">Lacks conserved residue(s) required for the propagation of feature annotation.</text>
</comment>
<keyword evidence="1 2" id="KW-0808">Transferase</keyword>
<evidence type="ECO:0000256" key="2">
    <source>
        <dbReference type="HAMAP-Rule" id="MF_00296"/>
    </source>
</evidence>
<comment type="catalytic activity">
    <reaction evidence="2">
        <text>L-homoserine + acetyl-CoA = O-acetyl-L-homoserine + CoA</text>
        <dbReference type="Rhea" id="RHEA:13701"/>
        <dbReference type="ChEBI" id="CHEBI:57287"/>
        <dbReference type="ChEBI" id="CHEBI:57288"/>
        <dbReference type="ChEBI" id="CHEBI:57476"/>
        <dbReference type="ChEBI" id="CHEBI:57716"/>
        <dbReference type="EC" id="2.3.1.31"/>
    </reaction>
</comment>
<dbReference type="NCBIfam" id="TIGR01392">
    <property type="entry name" value="homoserO_Ac_trn"/>
    <property type="match status" value="1"/>
</dbReference>
<dbReference type="PIRSF" id="PIRSF000443">
    <property type="entry name" value="Homoser_Ac_trans"/>
    <property type="match status" value="1"/>
</dbReference>
<feature type="active site" evidence="2 3">
    <location>
        <position position="308"/>
    </location>
</feature>
<dbReference type="Proteomes" id="UP000748108">
    <property type="component" value="Unassembled WGS sequence"/>
</dbReference>
<keyword evidence="2" id="KW-0963">Cytoplasm</keyword>
<dbReference type="Gene3D" id="3.40.50.1820">
    <property type="entry name" value="alpha/beta hydrolase"/>
    <property type="match status" value="1"/>
</dbReference>
<organism evidence="5 6">
    <name type="scientific">Hydrogenibacillus schlegelii</name>
    <name type="common">Bacillus schlegelii</name>
    <dbReference type="NCBI Taxonomy" id="1484"/>
    <lineage>
        <taxon>Bacteria</taxon>
        <taxon>Bacillati</taxon>
        <taxon>Bacillota</taxon>
        <taxon>Bacilli</taxon>
        <taxon>Bacillales</taxon>
        <taxon>Bacillales Family X. Incertae Sedis</taxon>
        <taxon>Hydrogenibacillus</taxon>
    </lineage>
</organism>
<comment type="subcellular location">
    <subcellularLocation>
        <location evidence="2">Cytoplasm</location>
    </subcellularLocation>
</comment>
<proteinExistence type="inferred from homology"/>
<dbReference type="NCBIfam" id="NF001209">
    <property type="entry name" value="PRK00175.1"/>
    <property type="match status" value="1"/>
</dbReference>
<comment type="function">
    <text evidence="2">Transfers an acetyl group from acetyl-CoA to L-homoserine, forming acetyl-L-homoserine.</text>
</comment>
<dbReference type="GO" id="GO:0009092">
    <property type="term" value="P:homoserine metabolic process"/>
    <property type="evidence" value="ECO:0007669"/>
    <property type="project" value="TreeGrafter"/>
</dbReference>
<dbReference type="Gene3D" id="1.10.1740.110">
    <property type="match status" value="1"/>
</dbReference>
<evidence type="ECO:0000256" key="3">
    <source>
        <dbReference type="PIRSR" id="PIRSR000443-1"/>
    </source>
</evidence>
<dbReference type="Pfam" id="PF00561">
    <property type="entry name" value="Abhydrolase_1"/>
    <property type="match status" value="1"/>
</dbReference>
<keyword evidence="2" id="KW-0028">Amino-acid biosynthesis</keyword>
<feature type="binding site" evidence="2">
    <location>
        <position position="214"/>
    </location>
    <ligand>
        <name>substrate</name>
    </ligand>
</feature>
<dbReference type="AlphaFoldDB" id="A0A947D3U8"/>
<dbReference type="SUPFAM" id="SSF53474">
    <property type="entry name" value="alpha/beta-Hydrolases"/>
    <property type="match status" value="1"/>
</dbReference>
<feature type="domain" description="AB hydrolase-1" evidence="4">
    <location>
        <begin position="43"/>
        <end position="347"/>
    </location>
</feature>
<dbReference type="GO" id="GO:0004414">
    <property type="term" value="F:homoserine O-acetyltransferase activity"/>
    <property type="evidence" value="ECO:0007669"/>
    <property type="project" value="UniProtKB-UniRule"/>
</dbReference>
<reference evidence="5" key="1">
    <citation type="journal article" date="2021" name="Microbiology">
        <title>Metagenomic Analysis of the Microbial Community in the Underground Coal Fire Area (Kemerovo Region, Russia) Revealed Predominance of Thermophilic Members of the Phyla Deinococcus-thermus, Aquificae, and Firmicutes.</title>
        <authorList>
            <person name="Kadnikov V."/>
            <person name="Mardanov A.V."/>
            <person name="Beletsky A.V."/>
            <person name="Karnachuk O.V."/>
            <person name="Ravin N.V."/>
        </authorList>
    </citation>
    <scope>NUCLEOTIDE SEQUENCE</scope>
    <source>
        <strain evidence="5">RBS10-49</strain>
    </source>
</reference>
<sequence>MLRVSIQTREVGTVSIGALRLESGRVLPEVHLAYERVGPQDGPVVLVCHALTGNHIAVGTDENPGWWAGLIGSGKPIDTDRYQVVTFNVLGGCDGSTGPTSIDPETGRPYGPEFPFVTVRDMVRAEYLALRRLGIDRLHAVIGGSLGGMQALEWGVMYPEYMDLLFPIAVTPWLSDYAIAFNAIGRLAILSDPAWNGGYYDPAHPPKAGMIIARMAGMITYRSAEQFNNRFNRAERDGWGNRHDEVSFQVESYLIHHGEKLARRFDANSYLYLLKAMDTHDLGRGRGGIEEAIKRIRARVVAISYRGDLLYPPQEIAAFVRRLQANGVEASFYEVDTLYGHDGFLTEFGKWGPIVREQLEGVSPSLGSGAPSSVNSWKELNRIEHPWRWAFVPRSYNCPAIAEPSPVRFAIAGVDRQNPAEARDPSRRQV</sequence>
<evidence type="ECO:0000313" key="5">
    <source>
        <dbReference type="EMBL" id="MBT9283561.1"/>
    </source>
</evidence>
<dbReference type="GO" id="GO:0009086">
    <property type="term" value="P:methionine biosynthetic process"/>
    <property type="evidence" value="ECO:0007669"/>
    <property type="project" value="UniProtKB-UniRule"/>
</dbReference>